<comment type="similarity">
    <text evidence="2">Belongs to the IFT57 family.</text>
</comment>
<evidence type="ECO:0000256" key="3">
    <source>
        <dbReference type="ARBA" id="ARBA00023069"/>
    </source>
</evidence>
<evidence type="ECO:0000256" key="2">
    <source>
        <dbReference type="ARBA" id="ARBA00009415"/>
    </source>
</evidence>
<dbReference type="PANTHER" id="PTHR16011">
    <property type="entry name" value="IFT57/HIPPI"/>
    <property type="match status" value="1"/>
</dbReference>
<comment type="subcellular location">
    <subcellularLocation>
        <location evidence="1">Cell projection</location>
        <location evidence="1">Cilium</location>
    </subcellularLocation>
</comment>
<keyword evidence="4" id="KW-0966">Cell projection</keyword>
<dbReference type="Pfam" id="PF10498">
    <property type="entry name" value="IFT57"/>
    <property type="match status" value="1"/>
</dbReference>
<sequence>MTEGQVDSSDVLENIGIGPGQAFAHFVVMEDLIAKLQVLNYDKEFVKDLKMRPLSRHYFAIQTNPGEQFYSFTTLAAWLINKCGKLFEQAQEYDDPNSTISNILDVLREFDIPVNFPPSRVKQGFGENVIYILDQLANQAMKFNNVKWLHPEPVKEVSEAEEEVEDEAELILEKVEEEMATFFSDDEDDDETTINLDDLKNIHVFRNFQEMHQKPEEILETNVSSEEWLVELERVLPQLKITIKTDSRDWRSHLEQMQKYSSGIEENLSVAKIQLDKLSDDISNTMERISTREKHLNNHLEPLLIEYKTKQEELNKLTDEYKKISERMTEGSKNLSKITEELEQVKKELEERGSSMTDGTPLINIKKAISKIKTEIIDLDVKIGVFENEILQEKLKDKTLYQQDIDNSLIVH</sequence>
<keyword evidence="3" id="KW-0969">Cilium</keyword>
<evidence type="ECO:0000256" key="5">
    <source>
        <dbReference type="SAM" id="Coils"/>
    </source>
</evidence>
<name>A0ABR1BER3_POLSC</name>
<evidence type="ECO:0000313" key="7">
    <source>
        <dbReference type="Proteomes" id="UP001359485"/>
    </source>
</evidence>
<feature type="coiled-coil region" evidence="5">
    <location>
        <begin position="300"/>
        <end position="352"/>
    </location>
</feature>
<keyword evidence="7" id="KW-1185">Reference proteome</keyword>
<keyword evidence="5" id="KW-0175">Coiled coil</keyword>
<proteinExistence type="inferred from homology"/>
<organism evidence="6 7">
    <name type="scientific">Polyplax serrata</name>
    <name type="common">Common mouse louse</name>
    <dbReference type="NCBI Taxonomy" id="468196"/>
    <lineage>
        <taxon>Eukaryota</taxon>
        <taxon>Metazoa</taxon>
        <taxon>Ecdysozoa</taxon>
        <taxon>Arthropoda</taxon>
        <taxon>Hexapoda</taxon>
        <taxon>Insecta</taxon>
        <taxon>Pterygota</taxon>
        <taxon>Neoptera</taxon>
        <taxon>Paraneoptera</taxon>
        <taxon>Psocodea</taxon>
        <taxon>Troctomorpha</taxon>
        <taxon>Phthiraptera</taxon>
        <taxon>Anoplura</taxon>
        <taxon>Polyplacidae</taxon>
        <taxon>Polyplax</taxon>
    </lineage>
</organism>
<comment type="caution">
    <text evidence="6">The sequence shown here is derived from an EMBL/GenBank/DDBJ whole genome shotgun (WGS) entry which is preliminary data.</text>
</comment>
<evidence type="ECO:0000256" key="4">
    <source>
        <dbReference type="ARBA" id="ARBA00023273"/>
    </source>
</evidence>
<protein>
    <recommendedName>
        <fullName evidence="8">Intraflagellar transport protein 57 homolog</fullName>
    </recommendedName>
</protein>
<accession>A0ABR1BER3</accession>
<dbReference type="Proteomes" id="UP001359485">
    <property type="component" value="Unassembled WGS sequence"/>
</dbReference>
<gene>
    <name evidence="6" type="ORF">RUM44_012093</name>
</gene>
<evidence type="ECO:0008006" key="8">
    <source>
        <dbReference type="Google" id="ProtNLM"/>
    </source>
</evidence>
<reference evidence="6 7" key="1">
    <citation type="submission" date="2023-09" db="EMBL/GenBank/DDBJ databases">
        <title>Genomes of two closely related lineages of the louse Polyplax serrata with different host specificities.</title>
        <authorList>
            <person name="Martinu J."/>
            <person name="Tarabai H."/>
            <person name="Stefka J."/>
            <person name="Hypsa V."/>
        </authorList>
    </citation>
    <scope>NUCLEOTIDE SEQUENCE [LARGE SCALE GENOMIC DNA]</scope>
    <source>
        <strain evidence="6">98ZLc_SE</strain>
    </source>
</reference>
<dbReference type="PANTHER" id="PTHR16011:SF0">
    <property type="entry name" value="INTRAFLAGELLAR TRANSPORT PROTEIN 57 HOMOLOG"/>
    <property type="match status" value="1"/>
</dbReference>
<evidence type="ECO:0000313" key="6">
    <source>
        <dbReference type="EMBL" id="KAK6640400.1"/>
    </source>
</evidence>
<evidence type="ECO:0000256" key="1">
    <source>
        <dbReference type="ARBA" id="ARBA00004138"/>
    </source>
</evidence>
<dbReference type="InterPro" id="IPR019530">
    <property type="entry name" value="Intra-flagellar_transport_57"/>
</dbReference>
<dbReference type="EMBL" id="JAWJWF010000001">
    <property type="protein sequence ID" value="KAK6640400.1"/>
    <property type="molecule type" value="Genomic_DNA"/>
</dbReference>